<gene>
    <name evidence="1" type="ORF">C1SCF055_LOCUS24855</name>
</gene>
<accession>A0A9P1G5H9</accession>
<evidence type="ECO:0000313" key="3">
    <source>
        <dbReference type="Proteomes" id="UP001152797"/>
    </source>
</evidence>
<dbReference type="EMBL" id="CAMXCT010002503">
    <property type="protein sequence ID" value="CAI3998570.1"/>
    <property type="molecule type" value="Genomic_DNA"/>
</dbReference>
<organism evidence="1">
    <name type="scientific">Cladocopium goreaui</name>
    <dbReference type="NCBI Taxonomy" id="2562237"/>
    <lineage>
        <taxon>Eukaryota</taxon>
        <taxon>Sar</taxon>
        <taxon>Alveolata</taxon>
        <taxon>Dinophyceae</taxon>
        <taxon>Suessiales</taxon>
        <taxon>Symbiodiniaceae</taxon>
        <taxon>Cladocopium</taxon>
    </lineage>
</organism>
<dbReference type="EMBL" id="CAMXCT030002503">
    <property type="protein sequence ID" value="CAL4785882.1"/>
    <property type="molecule type" value="Genomic_DNA"/>
</dbReference>
<proteinExistence type="predicted"/>
<reference evidence="2" key="2">
    <citation type="submission" date="2024-04" db="EMBL/GenBank/DDBJ databases">
        <authorList>
            <person name="Chen Y."/>
            <person name="Shah S."/>
            <person name="Dougan E. K."/>
            <person name="Thang M."/>
            <person name="Chan C."/>
        </authorList>
    </citation>
    <scope>NUCLEOTIDE SEQUENCE [LARGE SCALE GENOMIC DNA]</scope>
</reference>
<evidence type="ECO:0000313" key="2">
    <source>
        <dbReference type="EMBL" id="CAL1151945.1"/>
    </source>
</evidence>
<keyword evidence="3" id="KW-1185">Reference proteome</keyword>
<evidence type="ECO:0000313" key="1">
    <source>
        <dbReference type="EMBL" id="CAI3998570.1"/>
    </source>
</evidence>
<reference evidence="1" key="1">
    <citation type="submission" date="2022-10" db="EMBL/GenBank/DDBJ databases">
        <authorList>
            <person name="Chen Y."/>
            <person name="Dougan E. K."/>
            <person name="Chan C."/>
            <person name="Rhodes N."/>
            <person name="Thang M."/>
        </authorList>
    </citation>
    <scope>NUCLEOTIDE SEQUENCE</scope>
</reference>
<dbReference type="AlphaFoldDB" id="A0A9P1G5H9"/>
<name>A0A9P1G5H9_9DINO</name>
<comment type="caution">
    <text evidence="1">The sequence shown here is derived from an EMBL/GenBank/DDBJ whole genome shotgun (WGS) entry which is preliminary data.</text>
</comment>
<dbReference type="OrthoDB" id="410331at2759"/>
<dbReference type="Proteomes" id="UP001152797">
    <property type="component" value="Unassembled WGS sequence"/>
</dbReference>
<protein>
    <submittedName>
        <fullName evidence="1">Uncharacterized protein</fullName>
    </submittedName>
</protein>
<sequence length="281" mass="31261">MRTADSGDATILSVPPGGYMRLPLDFSEKHGATVTQYTLVVELRCSHPRPLSLFQATWPEVSANHPTISECIVDDGRLLVGGAESETMRSLATARQQNRFIRLFYVCDAKEGQIEVYVNADLALRVNNVQQSRFQLDRKGLLLLASNSASYMPGNVELKRVELHRRLMNSQDIKAHASQRWSFRGAALSSALRQLRGKLSLCALDKKPQPVWCDLSFLAHFCDVFMNINNGSIYRSLQVVHLGLEKLIAEKNPLMSADDQAAAKKACGIFESGHGIRMDTD</sequence>
<dbReference type="EMBL" id="CAMXCT020002503">
    <property type="protein sequence ID" value="CAL1151945.1"/>
    <property type="molecule type" value="Genomic_DNA"/>
</dbReference>